<dbReference type="EMBL" id="MU864459">
    <property type="protein sequence ID" value="KAK4185186.1"/>
    <property type="molecule type" value="Genomic_DNA"/>
</dbReference>
<accession>A0AAN6WNQ7</accession>
<dbReference type="AlphaFoldDB" id="A0AAN6WNQ7"/>
<proteinExistence type="predicted"/>
<keyword evidence="6" id="KW-1185">Reference proteome</keyword>
<keyword evidence="3 4" id="KW-0408">Iron</keyword>
<dbReference type="GO" id="GO:0004497">
    <property type="term" value="F:monooxygenase activity"/>
    <property type="evidence" value="ECO:0007669"/>
    <property type="project" value="InterPro"/>
</dbReference>
<dbReference type="PANTHER" id="PTHR24305">
    <property type="entry name" value="CYTOCHROME P450"/>
    <property type="match status" value="1"/>
</dbReference>
<dbReference type="Proteomes" id="UP001302126">
    <property type="component" value="Unassembled WGS sequence"/>
</dbReference>
<evidence type="ECO:0000256" key="4">
    <source>
        <dbReference type="PIRSR" id="PIRSR602401-1"/>
    </source>
</evidence>
<name>A0AAN6WNQ7_9PEZI</name>
<dbReference type="Gene3D" id="1.10.630.10">
    <property type="entry name" value="Cytochrome P450"/>
    <property type="match status" value="1"/>
</dbReference>
<organism evidence="5 6">
    <name type="scientific">Podospora australis</name>
    <dbReference type="NCBI Taxonomy" id="1536484"/>
    <lineage>
        <taxon>Eukaryota</taxon>
        <taxon>Fungi</taxon>
        <taxon>Dikarya</taxon>
        <taxon>Ascomycota</taxon>
        <taxon>Pezizomycotina</taxon>
        <taxon>Sordariomycetes</taxon>
        <taxon>Sordariomycetidae</taxon>
        <taxon>Sordariales</taxon>
        <taxon>Podosporaceae</taxon>
        <taxon>Podospora</taxon>
    </lineage>
</organism>
<dbReference type="GO" id="GO:0016705">
    <property type="term" value="F:oxidoreductase activity, acting on paired donors, with incorporation or reduction of molecular oxygen"/>
    <property type="evidence" value="ECO:0007669"/>
    <property type="project" value="InterPro"/>
</dbReference>
<dbReference type="PRINTS" id="PR00463">
    <property type="entry name" value="EP450I"/>
</dbReference>
<gene>
    <name evidence="5" type="ORF">QBC35DRAFT_28867</name>
</gene>
<dbReference type="PANTHER" id="PTHR24305:SF229">
    <property type="entry name" value="P450, PUTATIVE (EUROFUNG)-RELATED"/>
    <property type="match status" value="1"/>
</dbReference>
<evidence type="ECO:0000313" key="6">
    <source>
        <dbReference type="Proteomes" id="UP001302126"/>
    </source>
</evidence>
<dbReference type="InterPro" id="IPR036396">
    <property type="entry name" value="Cyt_P450_sf"/>
</dbReference>
<dbReference type="InterPro" id="IPR002401">
    <property type="entry name" value="Cyt_P450_E_grp-I"/>
</dbReference>
<evidence type="ECO:0000256" key="2">
    <source>
        <dbReference type="ARBA" id="ARBA00022723"/>
    </source>
</evidence>
<comment type="caution">
    <text evidence="5">The sequence shown here is derived from an EMBL/GenBank/DDBJ whole genome shotgun (WGS) entry which is preliminary data.</text>
</comment>
<evidence type="ECO:0000313" key="5">
    <source>
        <dbReference type="EMBL" id="KAK4185186.1"/>
    </source>
</evidence>
<reference evidence="5" key="2">
    <citation type="submission" date="2023-05" db="EMBL/GenBank/DDBJ databases">
        <authorList>
            <consortium name="Lawrence Berkeley National Laboratory"/>
            <person name="Steindorff A."/>
            <person name="Hensen N."/>
            <person name="Bonometti L."/>
            <person name="Westerberg I."/>
            <person name="Brannstrom I.O."/>
            <person name="Guillou S."/>
            <person name="Cros-Aarteil S."/>
            <person name="Calhoun S."/>
            <person name="Haridas S."/>
            <person name="Kuo A."/>
            <person name="Mondo S."/>
            <person name="Pangilinan J."/>
            <person name="Riley R."/>
            <person name="Labutti K."/>
            <person name="Andreopoulos B."/>
            <person name="Lipzen A."/>
            <person name="Chen C."/>
            <person name="Yanf M."/>
            <person name="Daum C."/>
            <person name="Ng V."/>
            <person name="Clum A."/>
            <person name="Ohm R."/>
            <person name="Martin F."/>
            <person name="Silar P."/>
            <person name="Natvig D."/>
            <person name="Lalanne C."/>
            <person name="Gautier V."/>
            <person name="Ament-Velasquez S.L."/>
            <person name="Kruys A."/>
            <person name="Hutchinson M.I."/>
            <person name="Powell A.J."/>
            <person name="Barry K."/>
            <person name="Miller A.N."/>
            <person name="Grigoriev I.V."/>
            <person name="Debuchy R."/>
            <person name="Gladieux P."/>
            <person name="Thoren M.H."/>
            <person name="Johannesson H."/>
        </authorList>
    </citation>
    <scope>NUCLEOTIDE SEQUENCE</scope>
    <source>
        <strain evidence="5">PSN309</strain>
    </source>
</reference>
<dbReference type="InterPro" id="IPR050121">
    <property type="entry name" value="Cytochrome_P450_monoxygenase"/>
</dbReference>
<dbReference type="GO" id="GO:0020037">
    <property type="term" value="F:heme binding"/>
    <property type="evidence" value="ECO:0007669"/>
    <property type="project" value="InterPro"/>
</dbReference>
<dbReference type="GO" id="GO:0005506">
    <property type="term" value="F:iron ion binding"/>
    <property type="evidence" value="ECO:0007669"/>
    <property type="project" value="InterPro"/>
</dbReference>
<keyword evidence="2 4" id="KW-0479">Metal-binding</keyword>
<reference evidence="5" key="1">
    <citation type="journal article" date="2023" name="Mol. Phylogenet. Evol.">
        <title>Genome-scale phylogeny and comparative genomics of the fungal order Sordariales.</title>
        <authorList>
            <person name="Hensen N."/>
            <person name="Bonometti L."/>
            <person name="Westerberg I."/>
            <person name="Brannstrom I.O."/>
            <person name="Guillou S."/>
            <person name="Cros-Aarteil S."/>
            <person name="Calhoun S."/>
            <person name="Haridas S."/>
            <person name="Kuo A."/>
            <person name="Mondo S."/>
            <person name="Pangilinan J."/>
            <person name="Riley R."/>
            <person name="LaButti K."/>
            <person name="Andreopoulos B."/>
            <person name="Lipzen A."/>
            <person name="Chen C."/>
            <person name="Yan M."/>
            <person name="Daum C."/>
            <person name="Ng V."/>
            <person name="Clum A."/>
            <person name="Steindorff A."/>
            <person name="Ohm R.A."/>
            <person name="Martin F."/>
            <person name="Silar P."/>
            <person name="Natvig D.O."/>
            <person name="Lalanne C."/>
            <person name="Gautier V."/>
            <person name="Ament-Velasquez S.L."/>
            <person name="Kruys A."/>
            <person name="Hutchinson M.I."/>
            <person name="Powell A.J."/>
            <person name="Barry K."/>
            <person name="Miller A.N."/>
            <person name="Grigoriev I.V."/>
            <person name="Debuchy R."/>
            <person name="Gladieux P."/>
            <person name="Hiltunen Thoren M."/>
            <person name="Johannesson H."/>
        </authorList>
    </citation>
    <scope>NUCLEOTIDE SEQUENCE</scope>
    <source>
        <strain evidence="5">PSN309</strain>
    </source>
</reference>
<dbReference type="CDD" id="cd11060">
    <property type="entry name" value="CYP57A1-like"/>
    <property type="match status" value="1"/>
</dbReference>
<dbReference type="InterPro" id="IPR001128">
    <property type="entry name" value="Cyt_P450"/>
</dbReference>
<sequence>MAIFVLLAGGILTYCVGWIIYARWFHPYAKYPGPFLASISRAWLVKEMINGHIDETQRRWHDKYGPIIRIAPDEVSIADPSAVQTIYGAHSGFTKTDFYSAFSARWARYPEHFASTNPVVHAARRKQVNHIYSMTNVSRYEDRIDACTNVFMERMRELADKKQPVELTDWFRWYAFDVIGELFYGHQFGFMERQEDYQGLIHATDMVMPLLGTSALIPSYLRGLVFMAGACIPRVLAGLKALTALEIATDVSVNERQALLDKKGGILDHEDMLSSCFRVMEETNDKDNFGELEIRGELYVAFAAGFDTTATAFTSIVYHLMKTPSAYRKLRAEIDEATAKGQLGRPNIRYAEAVKLPYMDACIQEGMRIHPSVGLCLPRHVPKGGCKIAGEFFAEGLRVGINPLVIQRDKSVFGEDADVFRPERWIEGDAAFMDKHILGFGLGEYTCLGKNISMMELYKMIPEFIRGFDLELVDPKKDWTVVNQWFNKPANVLTKVTARK</sequence>
<feature type="binding site" description="axial binding residue" evidence="4">
    <location>
        <position position="447"/>
    </location>
    <ligand>
        <name>heme</name>
        <dbReference type="ChEBI" id="CHEBI:30413"/>
    </ligand>
    <ligandPart>
        <name>Fe</name>
        <dbReference type="ChEBI" id="CHEBI:18248"/>
    </ligandPart>
</feature>
<keyword evidence="1 4" id="KW-0349">Heme</keyword>
<evidence type="ECO:0000256" key="1">
    <source>
        <dbReference type="ARBA" id="ARBA00022617"/>
    </source>
</evidence>
<comment type="cofactor">
    <cofactor evidence="4">
        <name>heme</name>
        <dbReference type="ChEBI" id="CHEBI:30413"/>
    </cofactor>
</comment>
<dbReference type="SUPFAM" id="SSF48264">
    <property type="entry name" value="Cytochrome P450"/>
    <property type="match status" value="1"/>
</dbReference>
<dbReference type="Pfam" id="PF00067">
    <property type="entry name" value="p450"/>
    <property type="match status" value="1"/>
</dbReference>
<protein>
    <submittedName>
        <fullName evidence="5">Cytochrome P450 pisatin demethylase-like protein</fullName>
    </submittedName>
</protein>
<evidence type="ECO:0000256" key="3">
    <source>
        <dbReference type="ARBA" id="ARBA00023004"/>
    </source>
</evidence>
<dbReference type="PRINTS" id="PR00385">
    <property type="entry name" value="P450"/>
</dbReference>